<dbReference type="Proteomes" id="UP000594121">
    <property type="component" value="Chromosome"/>
</dbReference>
<evidence type="ECO:0000313" key="2">
    <source>
        <dbReference type="Proteomes" id="UP000594121"/>
    </source>
</evidence>
<gene>
    <name evidence="1" type="ORF">IG193_08185</name>
</gene>
<dbReference type="EMBL" id="CP062310">
    <property type="protein sequence ID" value="QOJ78714.1"/>
    <property type="molecule type" value="Genomic_DNA"/>
</dbReference>
<dbReference type="KEGG" id="thel:IG193_08185"/>
<proteinExistence type="predicted"/>
<name>A0A7L9FIG2_9CREN</name>
<organism evidence="1 2">
    <name type="scientific">Infirmifilum lucidum</name>
    <dbReference type="NCBI Taxonomy" id="2776706"/>
    <lineage>
        <taxon>Archaea</taxon>
        <taxon>Thermoproteota</taxon>
        <taxon>Thermoprotei</taxon>
        <taxon>Thermofilales</taxon>
        <taxon>Thermofilaceae</taxon>
        <taxon>Infirmifilum</taxon>
    </lineage>
</organism>
<reference evidence="1 2" key="1">
    <citation type="submission" date="2020-10" db="EMBL/GenBank/DDBJ databases">
        <title>Thermofilum lucidum 3507LT sp. nov. a novel member of Thermofilaceae family isolated from Chile hot spring, and proposal of description order Thermofilales.</title>
        <authorList>
            <person name="Zayulina K.S."/>
            <person name="Elcheninov A.G."/>
            <person name="Toshchakov S.V."/>
            <person name="Kublanov I.V."/>
        </authorList>
    </citation>
    <scope>NUCLEOTIDE SEQUENCE [LARGE SCALE GENOMIC DNA]</scope>
    <source>
        <strain evidence="1 2">3507LT</strain>
    </source>
</reference>
<evidence type="ECO:0000313" key="1">
    <source>
        <dbReference type="EMBL" id="QOJ78714.1"/>
    </source>
</evidence>
<dbReference type="InParanoid" id="A0A7L9FIG2"/>
<evidence type="ECO:0008006" key="3">
    <source>
        <dbReference type="Google" id="ProtNLM"/>
    </source>
</evidence>
<keyword evidence="2" id="KW-1185">Reference proteome</keyword>
<protein>
    <recommendedName>
        <fullName evidence="3">DUF86 domain-containing protein</fullName>
    </recommendedName>
</protein>
<sequence>MRRPIGFRNVLVHGYLRVNREYGIDVPTERKYREMLDIARSIVKHASDKGLDP</sequence>
<accession>A0A7L9FIG2</accession>
<dbReference type="AlphaFoldDB" id="A0A7L9FIG2"/>